<organism evidence="1 2">
    <name type="scientific">Gigaspora rosea</name>
    <dbReference type="NCBI Taxonomy" id="44941"/>
    <lineage>
        <taxon>Eukaryota</taxon>
        <taxon>Fungi</taxon>
        <taxon>Fungi incertae sedis</taxon>
        <taxon>Mucoromycota</taxon>
        <taxon>Glomeromycotina</taxon>
        <taxon>Glomeromycetes</taxon>
        <taxon>Diversisporales</taxon>
        <taxon>Gigasporaceae</taxon>
        <taxon>Gigaspora</taxon>
    </lineage>
</organism>
<sequence>MEALLSGKGTTSMANNTSVLYEVQYGIVGEDRKPIQPEVPNCAIDTVLRYNITVFELQPPIAQICARLTLPSLLRLLRQYSMSGLNNGASELVTG</sequence>
<protein>
    <submittedName>
        <fullName evidence="1">Uncharacterized protein</fullName>
    </submittedName>
</protein>
<gene>
    <name evidence="1" type="ORF">C2G38_2153534</name>
</gene>
<evidence type="ECO:0000313" key="2">
    <source>
        <dbReference type="Proteomes" id="UP000266673"/>
    </source>
</evidence>
<dbReference type="Proteomes" id="UP000266673">
    <property type="component" value="Unassembled WGS sequence"/>
</dbReference>
<dbReference type="AlphaFoldDB" id="A0A397W901"/>
<keyword evidence="2" id="KW-1185">Reference proteome</keyword>
<reference evidence="1 2" key="1">
    <citation type="submission" date="2018-06" db="EMBL/GenBank/DDBJ databases">
        <title>Comparative genomics reveals the genomic features of Rhizophagus irregularis, R. cerebriforme, R. diaphanum and Gigaspora rosea, and their symbiotic lifestyle signature.</title>
        <authorList>
            <person name="Morin E."/>
            <person name="San Clemente H."/>
            <person name="Chen E.C.H."/>
            <person name="De La Providencia I."/>
            <person name="Hainaut M."/>
            <person name="Kuo A."/>
            <person name="Kohler A."/>
            <person name="Murat C."/>
            <person name="Tang N."/>
            <person name="Roy S."/>
            <person name="Loubradou J."/>
            <person name="Henrissat B."/>
            <person name="Grigoriev I.V."/>
            <person name="Corradi N."/>
            <person name="Roux C."/>
            <person name="Martin F.M."/>
        </authorList>
    </citation>
    <scope>NUCLEOTIDE SEQUENCE [LARGE SCALE GENOMIC DNA]</scope>
    <source>
        <strain evidence="1 2">DAOM 194757</strain>
    </source>
</reference>
<accession>A0A397W901</accession>
<proteinExistence type="predicted"/>
<dbReference type="OrthoDB" id="10558863at2759"/>
<evidence type="ECO:0000313" key="1">
    <source>
        <dbReference type="EMBL" id="RIB30097.1"/>
    </source>
</evidence>
<name>A0A397W901_9GLOM</name>
<dbReference type="EMBL" id="QKWP01000021">
    <property type="protein sequence ID" value="RIB30097.1"/>
    <property type="molecule type" value="Genomic_DNA"/>
</dbReference>
<comment type="caution">
    <text evidence="1">The sequence shown here is derived from an EMBL/GenBank/DDBJ whole genome shotgun (WGS) entry which is preliminary data.</text>
</comment>